<evidence type="ECO:0000313" key="2">
    <source>
        <dbReference type="Proteomes" id="UP000008035"/>
    </source>
</evidence>
<reference evidence="1 2" key="1">
    <citation type="journal article" date="2012" name="BMC Genomics">
        <title>Comparative genomics of the classical Bordetella subspecies: the evolution and exchange of virulence-associated diversity amongst closely related pathogens.</title>
        <authorList>
            <person name="Park J."/>
            <person name="Zhang Y."/>
            <person name="Buboltz A.M."/>
            <person name="Zhang X."/>
            <person name="Schuster S.C."/>
            <person name="Ahuja U."/>
            <person name="Liu M."/>
            <person name="Miller J.F."/>
            <person name="Sebaihia M."/>
            <person name="Bentley S.D."/>
            <person name="Parkhill J."/>
            <person name="Harvill E.T."/>
        </authorList>
    </citation>
    <scope>NUCLEOTIDE SEQUENCE [LARGE SCALE GENOMIC DNA]</scope>
    <source>
        <strain evidence="1 2">Bpp5</strain>
    </source>
</reference>
<sequence length="134" mass="14094">MFIDAQQQFSDKQAVTSTGYATNSVEIPPGLNAGIDMAAQIIVRSESGTNPTLTVELETSSDDSTYTKLVGVKKPAGDKLLNIALGSISGLKKFLRLRYVVGGVSPAYNITSMLVAGDGFSSQGIQHIAARGQE</sequence>
<evidence type="ECO:0000313" key="1">
    <source>
        <dbReference type="EMBL" id="CCJ49569.1"/>
    </source>
</evidence>
<proteinExistence type="predicted"/>
<dbReference type="HOGENOM" id="CLU_1892142_0_0_4"/>
<dbReference type="Gene3D" id="2.60.120.1110">
    <property type="match status" value="1"/>
</dbReference>
<dbReference type="EMBL" id="HE965803">
    <property type="protein sequence ID" value="CCJ49569.1"/>
    <property type="molecule type" value="Genomic_DNA"/>
</dbReference>
<organism evidence="1 2">
    <name type="scientific">Bordetella parapertussis (strain Bpp5)</name>
    <dbReference type="NCBI Taxonomy" id="1208660"/>
    <lineage>
        <taxon>Bacteria</taxon>
        <taxon>Pseudomonadati</taxon>
        <taxon>Pseudomonadota</taxon>
        <taxon>Betaproteobacteria</taxon>
        <taxon>Burkholderiales</taxon>
        <taxon>Alcaligenaceae</taxon>
        <taxon>Bordetella</taxon>
    </lineage>
</organism>
<protein>
    <submittedName>
        <fullName evidence="1">Uncharacterized protein</fullName>
    </submittedName>
</protein>
<dbReference type="RefSeq" id="WP_015039757.1">
    <property type="nucleotide sequence ID" value="NC_018828.1"/>
</dbReference>
<dbReference type="KEGG" id="bpar:BN117_2236"/>
<dbReference type="AlphaFoldDB" id="K0MHY6"/>
<name>K0MHY6_BORPB</name>
<dbReference type="Proteomes" id="UP000008035">
    <property type="component" value="Chromosome"/>
</dbReference>
<gene>
    <name evidence="1" type="ordered locus">BN117_2236</name>
</gene>
<accession>K0MHY6</accession>